<protein>
    <recommendedName>
        <fullName evidence="3">phospholipase D</fullName>
        <ecNumber evidence="3">3.1.4.4</ecNumber>
    </recommendedName>
</protein>
<dbReference type="Pfam" id="PF13091">
    <property type="entry name" value="PLDc_2"/>
    <property type="match status" value="1"/>
</dbReference>
<dbReference type="Gene3D" id="3.30.870.10">
    <property type="entry name" value="Endonuclease Chain A"/>
    <property type="match status" value="1"/>
</dbReference>
<dbReference type="GO" id="GO:0006793">
    <property type="term" value="P:phosphorus metabolic process"/>
    <property type="evidence" value="ECO:0007669"/>
    <property type="project" value="UniProtKB-ARBA"/>
</dbReference>
<reference evidence="8 9" key="1">
    <citation type="submission" date="2015-09" db="EMBL/GenBank/DDBJ databases">
        <authorList>
            <consortium name="Pathogen Informatics"/>
        </authorList>
    </citation>
    <scope>NUCLEOTIDE SEQUENCE [LARGE SCALE GENOMIC DNA]</scope>
    <source>
        <strain evidence="8 9">2789STDY5834902</strain>
    </source>
</reference>
<keyword evidence="4" id="KW-0378">Hydrolase</keyword>
<evidence type="ECO:0000256" key="6">
    <source>
        <dbReference type="ARBA" id="ARBA00023098"/>
    </source>
</evidence>
<evidence type="ECO:0000256" key="1">
    <source>
        <dbReference type="ARBA" id="ARBA00000798"/>
    </source>
</evidence>
<evidence type="ECO:0000313" key="9">
    <source>
        <dbReference type="Proteomes" id="UP000095454"/>
    </source>
</evidence>
<keyword evidence="5" id="KW-0442">Lipid degradation</keyword>
<dbReference type="InterPro" id="IPR001736">
    <property type="entry name" value="PLipase_D/transphosphatidylase"/>
</dbReference>
<dbReference type="CDD" id="cd09174">
    <property type="entry name" value="PLDc_Nuc_like_unchar2"/>
    <property type="match status" value="1"/>
</dbReference>
<dbReference type="InterPro" id="IPR051406">
    <property type="entry name" value="PLD_domain"/>
</dbReference>
<evidence type="ECO:0000259" key="7">
    <source>
        <dbReference type="PROSITE" id="PS50035"/>
    </source>
</evidence>
<comment type="similarity">
    <text evidence="2">Belongs to the phospholipase D family.</text>
</comment>
<evidence type="ECO:0000256" key="5">
    <source>
        <dbReference type="ARBA" id="ARBA00022963"/>
    </source>
</evidence>
<dbReference type="AlphaFoldDB" id="A0A174MSP4"/>
<comment type="catalytic activity">
    <reaction evidence="1">
        <text>a 1,2-diacyl-sn-glycero-3-phosphocholine + H2O = a 1,2-diacyl-sn-glycero-3-phosphate + choline + H(+)</text>
        <dbReference type="Rhea" id="RHEA:14445"/>
        <dbReference type="ChEBI" id="CHEBI:15354"/>
        <dbReference type="ChEBI" id="CHEBI:15377"/>
        <dbReference type="ChEBI" id="CHEBI:15378"/>
        <dbReference type="ChEBI" id="CHEBI:57643"/>
        <dbReference type="ChEBI" id="CHEBI:58608"/>
        <dbReference type="EC" id="3.1.4.4"/>
    </reaction>
</comment>
<accession>A0A174MSP4</accession>
<organism evidence="8 9">
    <name type="scientific">Collinsella aerofaciens</name>
    <dbReference type="NCBI Taxonomy" id="74426"/>
    <lineage>
        <taxon>Bacteria</taxon>
        <taxon>Bacillati</taxon>
        <taxon>Actinomycetota</taxon>
        <taxon>Coriobacteriia</taxon>
        <taxon>Coriobacteriales</taxon>
        <taxon>Coriobacteriaceae</taxon>
        <taxon>Collinsella</taxon>
    </lineage>
</organism>
<dbReference type="RefSeq" id="WP_055252552.1">
    <property type="nucleotide sequence ID" value="NZ_CABIXX010000045.1"/>
</dbReference>
<dbReference type="GO" id="GO:0004630">
    <property type="term" value="F:phospholipase D activity"/>
    <property type="evidence" value="ECO:0007669"/>
    <property type="project" value="UniProtKB-EC"/>
</dbReference>
<dbReference type="PANTHER" id="PTHR43856">
    <property type="entry name" value="CARDIOLIPIN HYDROLASE"/>
    <property type="match status" value="1"/>
</dbReference>
<dbReference type="PROSITE" id="PS50035">
    <property type="entry name" value="PLD"/>
    <property type="match status" value="1"/>
</dbReference>
<dbReference type="SUPFAM" id="SSF56024">
    <property type="entry name" value="Phospholipase D/nuclease"/>
    <property type="match status" value="1"/>
</dbReference>
<dbReference type="GO" id="GO:0016042">
    <property type="term" value="P:lipid catabolic process"/>
    <property type="evidence" value="ECO:0007669"/>
    <property type="project" value="UniProtKB-KW"/>
</dbReference>
<evidence type="ECO:0000313" key="8">
    <source>
        <dbReference type="EMBL" id="CUP36755.1"/>
    </source>
</evidence>
<proteinExistence type="inferred from homology"/>
<dbReference type="GO" id="GO:0016891">
    <property type="term" value="F:RNA endonuclease activity producing 5'-phosphomonoesters, hydrolytic mechanism"/>
    <property type="evidence" value="ECO:0007669"/>
    <property type="project" value="TreeGrafter"/>
</dbReference>
<feature type="domain" description="PLD phosphodiesterase" evidence="7">
    <location>
        <begin position="192"/>
        <end position="219"/>
    </location>
</feature>
<gene>
    <name evidence="8" type="ORF">ERS852514_01814</name>
</gene>
<dbReference type="Proteomes" id="UP000095454">
    <property type="component" value="Unassembled WGS sequence"/>
</dbReference>
<name>A0A174MSP4_9ACTN</name>
<evidence type="ECO:0000256" key="4">
    <source>
        <dbReference type="ARBA" id="ARBA00022801"/>
    </source>
</evidence>
<evidence type="ECO:0000256" key="2">
    <source>
        <dbReference type="ARBA" id="ARBA00008664"/>
    </source>
</evidence>
<dbReference type="PANTHER" id="PTHR43856:SF1">
    <property type="entry name" value="MITOCHONDRIAL CARDIOLIPIN HYDROLASE"/>
    <property type="match status" value="1"/>
</dbReference>
<dbReference type="InterPro" id="IPR025202">
    <property type="entry name" value="PLD-like_dom"/>
</dbReference>
<dbReference type="EC" id="3.1.4.4" evidence="3"/>
<sequence length="255" mass="30375">MDDELFVRTMIEVLKFDKKYSGKKDDLLPILRRVTLNRKPQWGFVRHGRPNQRYEDIELRIPVPLLNEANNQYDDLYDIINYVYEESDEYALGELTLRPKIIQSEDVEYTEHDVVFTNIQEEIIQGIRDARYSIWAAVAWLTNRAFINELRAKRQQGVSVRLIVSDEDANRPYYGQLSGFDTVLISRSGWREWNRMHDKFCIIDFEYVMHGSYNWTKTAEHNDETLATAIDRDYVKKFSDEFVHLYRKGRKLDMA</sequence>
<evidence type="ECO:0000256" key="3">
    <source>
        <dbReference type="ARBA" id="ARBA00012027"/>
    </source>
</evidence>
<dbReference type="EMBL" id="CZAQ01000045">
    <property type="protein sequence ID" value="CUP36755.1"/>
    <property type="molecule type" value="Genomic_DNA"/>
</dbReference>
<keyword evidence="6" id="KW-0443">Lipid metabolism</keyword>